<evidence type="ECO:0000313" key="1">
    <source>
        <dbReference type="EMBL" id="KAK8945789.1"/>
    </source>
</evidence>
<dbReference type="Proteomes" id="UP001412067">
    <property type="component" value="Unassembled WGS sequence"/>
</dbReference>
<sequence>MMQTLGVLRADCEKIIVKDLVPELYLRANSSEEEFDSFFGDEDDEYGDSGDDNRVVFANQVGEVPLDWALGAFIMQKTAEAAIHPDWNAIIIHAILSRLRSIFRIRLNFYVSEMMSLHQC</sequence>
<dbReference type="EMBL" id="JBBWWR010000017">
    <property type="protein sequence ID" value="KAK8945789.1"/>
    <property type="molecule type" value="Genomic_DNA"/>
</dbReference>
<keyword evidence="2" id="KW-1185">Reference proteome</keyword>
<gene>
    <name evidence="1" type="primary">APY6</name>
    <name evidence="1" type="ORF">KSP40_PGU003687</name>
</gene>
<organism evidence="1 2">
    <name type="scientific">Platanthera guangdongensis</name>
    <dbReference type="NCBI Taxonomy" id="2320717"/>
    <lineage>
        <taxon>Eukaryota</taxon>
        <taxon>Viridiplantae</taxon>
        <taxon>Streptophyta</taxon>
        <taxon>Embryophyta</taxon>
        <taxon>Tracheophyta</taxon>
        <taxon>Spermatophyta</taxon>
        <taxon>Magnoliopsida</taxon>
        <taxon>Liliopsida</taxon>
        <taxon>Asparagales</taxon>
        <taxon>Orchidaceae</taxon>
        <taxon>Orchidoideae</taxon>
        <taxon>Orchideae</taxon>
        <taxon>Orchidinae</taxon>
        <taxon>Platanthera</taxon>
    </lineage>
</organism>
<protein>
    <submittedName>
        <fullName evidence="1">Apyrase 6</fullName>
    </submittedName>
</protein>
<comment type="caution">
    <text evidence="1">The sequence shown here is derived from an EMBL/GenBank/DDBJ whole genome shotgun (WGS) entry which is preliminary data.</text>
</comment>
<reference evidence="1 2" key="1">
    <citation type="journal article" date="2022" name="Nat. Plants">
        <title>Genomes of leafy and leafless Platanthera orchids illuminate the evolution of mycoheterotrophy.</title>
        <authorList>
            <person name="Li M.H."/>
            <person name="Liu K.W."/>
            <person name="Li Z."/>
            <person name="Lu H.C."/>
            <person name="Ye Q.L."/>
            <person name="Zhang D."/>
            <person name="Wang J.Y."/>
            <person name="Li Y.F."/>
            <person name="Zhong Z.M."/>
            <person name="Liu X."/>
            <person name="Yu X."/>
            <person name="Liu D.K."/>
            <person name="Tu X.D."/>
            <person name="Liu B."/>
            <person name="Hao Y."/>
            <person name="Liao X.Y."/>
            <person name="Jiang Y.T."/>
            <person name="Sun W.H."/>
            <person name="Chen J."/>
            <person name="Chen Y.Q."/>
            <person name="Ai Y."/>
            <person name="Zhai J.W."/>
            <person name="Wu S.S."/>
            <person name="Zhou Z."/>
            <person name="Hsiao Y.Y."/>
            <person name="Wu W.L."/>
            <person name="Chen Y.Y."/>
            <person name="Lin Y.F."/>
            <person name="Hsu J.L."/>
            <person name="Li C.Y."/>
            <person name="Wang Z.W."/>
            <person name="Zhao X."/>
            <person name="Zhong W.Y."/>
            <person name="Ma X.K."/>
            <person name="Ma L."/>
            <person name="Huang J."/>
            <person name="Chen G.Z."/>
            <person name="Huang M.Z."/>
            <person name="Huang L."/>
            <person name="Peng D.H."/>
            <person name="Luo Y.B."/>
            <person name="Zou S.Q."/>
            <person name="Chen S.P."/>
            <person name="Lan S."/>
            <person name="Tsai W.C."/>
            <person name="Van de Peer Y."/>
            <person name="Liu Z.J."/>
        </authorList>
    </citation>
    <scope>NUCLEOTIDE SEQUENCE [LARGE SCALE GENOMIC DNA]</scope>
    <source>
        <strain evidence="1">Lor288</strain>
    </source>
</reference>
<name>A0ABR2LP43_9ASPA</name>
<proteinExistence type="predicted"/>
<evidence type="ECO:0000313" key="2">
    <source>
        <dbReference type="Proteomes" id="UP001412067"/>
    </source>
</evidence>
<accession>A0ABR2LP43</accession>